<sequence length="251" mass="28583">MVWGCNSLIEKSAPLEGNFYIQDGWLAFSSSKYEEADKHFNTAIETNDSGSVFHFLSLVGLGWTNIYKAQAIEEKTSNGLVKIAGESFDAALNIVFNLNIEVITLELYEDYFNGITDMYAGLALQRSYFAKQKSANENAWETTNESLSDTVRILYEESIDFSIQLESDYIFQHDVKLTYNDILVLRTENYLILGNIEEAILSFNQIDFDQLGFEVDEACKQEFEDDKLEDFIECLCIVSHNGFCPFGDLND</sequence>
<name>A0A381ZHN1_9ZZZZ</name>
<proteinExistence type="predicted"/>
<dbReference type="SUPFAM" id="SSF48452">
    <property type="entry name" value="TPR-like"/>
    <property type="match status" value="1"/>
</dbReference>
<organism evidence="1">
    <name type="scientific">marine metagenome</name>
    <dbReference type="NCBI Taxonomy" id="408172"/>
    <lineage>
        <taxon>unclassified sequences</taxon>
        <taxon>metagenomes</taxon>
        <taxon>ecological metagenomes</taxon>
    </lineage>
</organism>
<accession>A0A381ZHN1</accession>
<dbReference type="AlphaFoldDB" id="A0A381ZHN1"/>
<evidence type="ECO:0000313" key="1">
    <source>
        <dbReference type="EMBL" id="SVA88263.1"/>
    </source>
</evidence>
<dbReference type="InterPro" id="IPR011990">
    <property type="entry name" value="TPR-like_helical_dom_sf"/>
</dbReference>
<dbReference type="EMBL" id="UINC01021207">
    <property type="protein sequence ID" value="SVA88263.1"/>
    <property type="molecule type" value="Genomic_DNA"/>
</dbReference>
<gene>
    <name evidence="1" type="ORF">METZ01_LOCUS141117</name>
</gene>
<protein>
    <submittedName>
        <fullName evidence="1">Uncharacterized protein</fullName>
    </submittedName>
</protein>
<reference evidence="1" key="1">
    <citation type="submission" date="2018-05" db="EMBL/GenBank/DDBJ databases">
        <authorList>
            <person name="Lanie J.A."/>
            <person name="Ng W.-L."/>
            <person name="Kazmierczak K.M."/>
            <person name="Andrzejewski T.M."/>
            <person name="Davidsen T.M."/>
            <person name="Wayne K.J."/>
            <person name="Tettelin H."/>
            <person name="Glass J.I."/>
            <person name="Rusch D."/>
            <person name="Podicherti R."/>
            <person name="Tsui H.-C.T."/>
            <person name="Winkler M.E."/>
        </authorList>
    </citation>
    <scope>NUCLEOTIDE SEQUENCE</scope>
</reference>